<dbReference type="InParanoid" id="A0A6P5IRD1"/>
<evidence type="ECO:0000256" key="12">
    <source>
        <dbReference type="SAM" id="MobiDB-lite"/>
    </source>
</evidence>
<comment type="subcellular location">
    <subcellularLocation>
        <location evidence="1">Apical cell membrane</location>
        <topology evidence="1">Multi-pass membrane protein</topology>
    </subcellularLocation>
    <subcellularLocation>
        <location evidence="8">Myelin membrane</location>
        <topology evidence="8">Multi-pass membrane protein</topology>
    </subcellularLocation>
</comment>
<dbReference type="GO" id="GO:0042802">
    <property type="term" value="F:identical protein binding"/>
    <property type="evidence" value="ECO:0007669"/>
    <property type="project" value="Ensembl"/>
</dbReference>
<feature type="compositionally biased region" description="Polar residues" evidence="12">
    <location>
        <begin position="7"/>
        <end position="16"/>
    </location>
</feature>
<dbReference type="KEGG" id="pcw:110193611"/>
<comment type="similarity">
    <text evidence="7">Belongs to the MAL family.</text>
</comment>
<dbReference type="PANTHER" id="PTHR22776">
    <property type="entry name" value="MARVEL-CONTAINING POTENTIAL LIPID RAFT-ASSOCIATED PROTEIN"/>
    <property type="match status" value="1"/>
</dbReference>
<keyword evidence="15" id="KW-1185">Reference proteome</keyword>
<feature type="transmembrane region" description="Helical" evidence="13">
    <location>
        <begin position="71"/>
        <end position="93"/>
    </location>
</feature>
<feature type="region of interest" description="Disordered" evidence="12">
    <location>
        <begin position="1"/>
        <end position="21"/>
    </location>
</feature>
<dbReference type="GeneID" id="110193611"/>
<evidence type="ECO:0000313" key="16">
    <source>
        <dbReference type="RefSeq" id="XP_020821139.1"/>
    </source>
</evidence>
<dbReference type="GO" id="GO:0043209">
    <property type="term" value="C:myelin sheath"/>
    <property type="evidence" value="ECO:0007669"/>
    <property type="project" value="UniProtKB-SubCell"/>
</dbReference>
<gene>
    <name evidence="16" type="primary">PLLP</name>
</gene>
<keyword evidence="3" id="KW-1003">Cell membrane</keyword>
<evidence type="ECO:0000256" key="6">
    <source>
        <dbReference type="ARBA" id="ARBA00023136"/>
    </source>
</evidence>
<dbReference type="FunCoup" id="A0A6P5IRD1">
    <property type="interactions" value="65"/>
</dbReference>
<evidence type="ECO:0000256" key="5">
    <source>
        <dbReference type="ARBA" id="ARBA00022989"/>
    </source>
</evidence>
<dbReference type="Proteomes" id="UP000515140">
    <property type="component" value="Unplaced"/>
</dbReference>
<dbReference type="GO" id="GO:1904298">
    <property type="term" value="P:regulation of transcytosis"/>
    <property type="evidence" value="ECO:0007669"/>
    <property type="project" value="Ensembl"/>
</dbReference>
<evidence type="ECO:0000313" key="15">
    <source>
        <dbReference type="Proteomes" id="UP000515140"/>
    </source>
</evidence>
<dbReference type="GO" id="GO:0016324">
    <property type="term" value="C:apical plasma membrane"/>
    <property type="evidence" value="ECO:0007669"/>
    <property type="project" value="UniProtKB-SubCell"/>
</dbReference>
<dbReference type="GO" id="GO:0032288">
    <property type="term" value="P:myelin assembly"/>
    <property type="evidence" value="ECO:0007669"/>
    <property type="project" value="Ensembl"/>
</dbReference>
<accession>A0A6P5IRD1</accession>
<evidence type="ECO:0000256" key="3">
    <source>
        <dbReference type="ARBA" id="ARBA00022475"/>
    </source>
</evidence>
<organism evidence="15 16">
    <name type="scientific">Phascolarctos cinereus</name>
    <name type="common">Koala</name>
    <dbReference type="NCBI Taxonomy" id="38626"/>
    <lineage>
        <taxon>Eukaryota</taxon>
        <taxon>Metazoa</taxon>
        <taxon>Chordata</taxon>
        <taxon>Craniata</taxon>
        <taxon>Vertebrata</taxon>
        <taxon>Euteleostomi</taxon>
        <taxon>Mammalia</taxon>
        <taxon>Metatheria</taxon>
        <taxon>Diprotodontia</taxon>
        <taxon>Phascolarctidae</taxon>
        <taxon>Phascolarctos</taxon>
    </lineage>
</organism>
<sequence length="186" mass="20420">MADFPSKVSTQTSTPVQGGAGSSLPGVGALRPDLGFLRSVVGALMVLEIVVGLLVWALIADTPYHYYSIYGWVMFVAVFLWLVTIIFFIIYLWRLHLKFYMVPWPLVLMIFNISATILYITGFITSAVAVQKTSIAGSYIFDKRAAASFFACVVMIIYGVSAFFTFRAWKGMGSNAATSQMAGSYS</sequence>
<feature type="domain" description="MARVEL" evidence="14">
    <location>
        <begin position="36"/>
        <end position="170"/>
    </location>
</feature>
<comment type="subunit">
    <text evidence="2">Forms oligomers.</text>
</comment>
<evidence type="ECO:0000256" key="11">
    <source>
        <dbReference type="PROSITE-ProRule" id="PRU00581"/>
    </source>
</evidence>
<evidence type="ECO:0000256" key="9">
    <source>
        <dbReference type="ARBA" id="ARBA00050024"/>
    </source>
</evidence>
<dbReference type="AlphaFoldDB" id="A0A6P5IRD1"/>
<dbReference type="RefSeq" id="XP_020821139.1">
    <property type="nucleotide sequence ID" value="XM_020965480.1"/>
</dbReference>
<evidence type="ECO:0000256" key="13">
    <source>
        <dbReference type="SAM" id="Phobius"/>
    </source>
</evidence>
<dbReference type="GO" id="GO:0019911">
    <property type="term" value="F:structural constituent of myelin sheath"/>
    <property type="evidence" value="ECO:0007669"/>
    <property type="project" value="TreeGrafter"/>
</dbReference>
<dbReference type="InterPro" id="IPR050578">
    <property type="entry name" value="MARVEL-CKLF_proteins"/>
</dbReference>
<protein>
    <recommendedName>
        <fullName evidence="9">Plasmolipin</fullName>
    </recommendedName>
    <alternativeName>
        <fullName evidence="10">Plasma membrane proteolipid</fullName>
    </alternativeName>
</protein>
<keyword evidence="4 11" id="KW-0812">Transmembrane</keyword>
<dbReference type="CTD" id="51090"/>
<reference evidence="16" key="1">
    <citation type="submission" date="2025-08" db="UniProtKB">
        <authorList>
            <consortium name="RefSeq"/>
        </authorList>
    </citation>
    <scope>IDENTIFICATION</scope>
    <source>
        <tissue evidence="16">Spleen</tissue>
    </source>
</reference>
<evidence type="ECO:0000259" key="14">
    <source>
        <dbReference type="PROSITE" id="PS51225"/>
    </source>
</evidence>
<proteinExistence type="inferred from homology"/>
<feature type="transmembrane region" description="Helical" evidence="13">
    <location>
        <begin position="145"/>
        <end position="166"/>
    </location>
</feature>
<evidence type="ECO:0000256" key="4">
    <source>
        <dbReference type="ARBA" id="ARBA00022692"/>
    </source>
</evidence>
<dbReference type="PRINTS" id="PR01884">
    <property type="entry name" value="MALPROTEIN"/>
</dbReference>
<evidence type="ECO:0000256" key="8">
    <source>
        <dbReference type="ARBA" id="ARBA00049979"/>
    </source>
</evidence>
<feature type="transmembrane region" description="Helical" evidence="13">
    <location>
        <begin position="105"/>
        <end position="125"/>
    </location>
</feature>
<evidence type="ECO:0000256" key="10">
    <source>
        <dbReference type="ARBA" id="ARBA00050050"/>
    </source>
</evidence>
<dbReference type="PROSITE" id="PS51225">
    <property type="entry name" value="MARVEL"/>
    <property type="match status" value="1"/>
</dbReference>
<name>A0A6P5IRD1_PHACI</name>
<feature type="transmembrane region" description="Helical" evidence="13">
    <location>
        <begin position="40"/>
        <end position="59"/>
    </location>
</feature>
<evidence type="ECO:0000256" key="7">
    <source>
        <dbReference type="ARBA" id="ARBA00034721"/>
    </source>
</evidence>
<dbReference type="InterPro" id="IPR013295">
    <property type="entry name" value="MAL"/>
</dbReference>
<dbReference type="Pfam" id="PF01284">
    <property type="entry name" value="MARVEL"/>
    <property type="match status" value="1"/>
</dbReference>
<dbReference type="InterPro" id="IPR008253">
    <property type="entry name" value="Marvel"/>
</dbReference>
<keyword evidence="5 13" id="KW-1133">Transmembrane helix</keyword>
<dbReference type="PANTHER" id="PTHR22776:SF9">
    <property type="entry name" value="PLASMOLIPIN"/>
    <property type="match status" value="1"/>
</dbReference>
<keyword evidence="6 11" id="KW-0472">Membrane</keyword>
<evidence type="ECO:0000256" key="1">
    <source>
        <dbReference type="ARBA" id="ARBA00004424"/>
    </source>
</evidence>
<evidence type="ECO:0000256" key="2">
    <source>
        <dbReference type="ARBA" id="ARBA00011815"/>
    </source>
</evidence>